<dbReference type="EMBL" id="JAARZC010000005">
    <property type="protein sequence ID" value="MBC2250897.1"/>
    <property type="molecule type" value="Genomic_DNA"/>
</dbReference>
<evidence type="ECO:0000313" key="1">
    <source>
        <dbReference type="EMBL" id="MBC2250897.1"/>
    </source>
</evidence>
<organism evidence="1 2">
    <name type="scientific">Listeria cossartiae subsp. cayugensis</name>
    <dbReference type="NCBI Taxonomy" id="2713505"/>
    <lineage>
        <taxon>Bacteria</taxon>
        <taxon>Bacillati</taxon>
        <taxon>Bacillota</taxon>
        <taxon>Bacilli</taxon>
        <taxon>Bacillales</taxon>
        <taxon>Listeriaceae</taxon>
        <taxon>Listeria</taxon>
        <taxon>Listeria cossartiae</taxon>
    </lineage>
</organism>
<proteinExistence type="predicted"/>
<evidence type="ECO:0008006" key="3">
    <source>
        <dbReference type="Google" id="ProtNLM"/>
    </source>
</evidence>
<comment type="caution">
    <text evidence="1">The sequence shown here is derived from an EMBL/GenBank/DDBJ whole genome shotgun (WGS) entry which is preliminary data.</text>
</comment>
<protein>
    <recommendedName>
        <fullName evidence="3">Phage protein</fullName>
    </recommendedName>
</protein>
<accession>A0A7X0ZEC2</accession>
<sequence>MVKLKDLVNVNINSDVIRIQGVDIPIKFTMETFEHIGDNYKGGYTKFEKDMNKMLSSKNTKLIGGNVTIMRLLVYGMVRSGGTECTLEQLENSIAINELVSVYQKALSIFAGQNFQSEDMKRIKSGKK</sequence>
<dbReference type="RefSeq" id="WP_185605182.1">
    <property type="nucleotide sequence ID" value="NZ_JAARZC010000005.1"/>
</dbReference>
<gene>
    <name evidence="1" type="ORF">HCB49_12940</name>
</gene>
<dbReference type="AlphaFoldDB" id="A0A7X0ZEC2"/>
<evidence type="ECO:0000313" key="2">
    <source>
        <dbReference type="Proteomes" id="UP000559864"/>
    </source>
</evidence>
<name>A0A7X0ZEC2_9LIST</name>
<dbReference type="Proteomes" id="UP000559864">
    <property type="component" value="Unassembled WGS sequence"/>
</dbReference>
<reference evidence="1 2" key="1">
    <citation type="submission" date="2020-03" db="EMBL/GenBank/DDBJ databases">
        <title>Soil Listeria distribution.</title>
        <authorList>
            <person name="Liao J."/>
            <person name="Wiedmann M."/>
        </authorList>
    </citation>
    <scope>NUCLEOTIDE SEQUENCE [LARGE SCALE GENOMIC DNA]</scope>
    <source>
        <strain evidence="1 2">FSL L7-0123</strain>
    </source>
</reference>